<name>N9LAQ3_9GAMM</name>
<evidence type="ECO:0000313" key="2">
    <source>
        <dbReference type="Proteomes" id="UP000013261"/>
    </source>
</evidence>
<dbReference type="AlphaFoldDB" id="N9LAQ3"/>
<reference evidence="1 2" key="1">
    <citation type="submission" date="2013-02" db="EMBL/GenBank/DDBJ databases">
        <title>The Genome Sequence of Acinetobacter sp. ANC 4105.</title>
        <authorList>
            <consortium name="The Broad Institute Genome Sequencing Platform"/>
            <consortium name="The Broad Institute Genome Sequencing Center for Infectious Disease"/>
            <person name="Cerqueira G."/>
            <person name="Feldgarden M."/>
            <person name="Courvalin P."/>
            <person name="Perichon B."/>
            <person name="Grillot-Courvalin C."/>
            <person name="Clermont D."/>
            <person name="Rocha E."/>
            <person name="Yoon E.-J."/>
            <person name="Nemec A."/>
            <person name="Walker B."/>
            <person name="Young S.K."/>
            <person name="Zeng Q."/>
            <person name="Gargeya S."/>
            <person name="Fitzgerald M."/>
            <person name="Haas B."/>
            <person name="Abouelleil A."/>
            <person name="Alvarado L."/>
            <person name="Arachchi H.M."/>
            <person name="Berlin A.M."/>
            <person name="Chapman S.B."/>
            <person name="Dewar J."/>
            <person name="Goldberg J."/>
            <person name="Griggs A."/>
            <person name="Gujja S."/>
            <person name="Hansen M."/>
            <person name="Howarth C."/>
            <person name="Imamovic A."/>
            <person name="Larimer J."/>
            <person name="McCowan C."/>
            <person name="Murphy C."/>
            <person name="Neiman D."/>
            <person name="Pearson M."/>
            <person name="Priest M."/>
            <person name="Roberts A."/>
            <person name="Saif S."/>
            <person name="Shea T."/>
            <person name="Sisk P."/>
            <person name="Sykes S."/>
            <person name="Wortman J."/>
            <person name="Nusbaum C."/>
            <person name="Birren B."/>
        </authorList>
    </citation>
    <scope>NUCLEOTIDE SEQUENCE [LARGE SCALE GENOMIC DNA]</scope>
    <source>
        <strain evidence="1 2">ANC 4105</strain>
    </source>
</reference>
<dbReference type="HOGENOM" id="CLU_1754895_0_0_6"/>
<dbReference type="Proteomes" id="UP000013261">
    <property type="component" value="Unassembled WGS sequence"/>
</dbReference>
<dbReference type="PATRIC" id="fig|1217703.3.peg.1421"/>
<comment type="caution">
    <text evidence="1">The sequence shown here is derived from an EMBL/GenBank/DDBJ whole genome shotgun (WGS) entry which is preliminary data.</text>
</comment>
<protein>
    <recommendedName>
        <fullName evidence="3">Tail tube protein</fullName>
    </recommendedName>
</protein>
<dbReference type="Pfam" id="PF18906">
    <property type="entry name" value="Phage_tube_2"/>
    <property type="match status" value="1"/>
</dbReference>
<evidence type="ECO:0000313" key="1">
    <source>
        <dbReference type="EMBL" id="ENW93357.1"/>
    </source>
</evidence>
<proteinExistence type="predicted"/>
<dbReference type="EMBL" id="APRL01000012">
    <property type="protein sequence ID" value="ENW93357.1"/>
    <property type="molecule type" value="Genomic_DNA"/>
</dbReference>
<keyword evidence="2" id="KW-1185">Reference proteome</keyword>
<dbReference type="eggNOG" id="COG5492">
    <property type="taxonomic scope" value="Bacteria"/>
</dbReference>
<accession>N9LAQ3</accession>
<sequence length="148" mass="16349">MSSGVRQITQIAKVGVTPVPFDRTIFEFTESDMDATVTKEESNSITSGRLSRSSMITGVEYAGDLNIEAKYSPMVQELMAAAFNDWANNVLVFGGTKRQTFSIVRGFDDVNDYHVFRGCHVNTFNIDIPEKGIVKMSFGLLVGEIPLI</sequence>
<gene>
    <name evidence="1" type="ORF">F904_01481</name>
</gene>
<organism evidence="1 2">
    <name type="scientific">Acinetobacter dispersus</name>
    <dbReference type="NCBI Taxonomy" id="70348"/>
    <lineage>
        <taxon>Bacteria</taxon>
        <taxon>Pseudomonadati</taxon>
        <taxon>Pseudomonadota</taxon>
        <taxon>Gammaproteobacteria</taxon>
        <taxon>Moraxellales</taxon>
        <taxon>Moraxellaceae</taxon>
        <taxon>Acinetobacter</taxon>
    </lineage>
</organism>
<dbReference type="InterPro" id="IPR044000">
    <property type="entry name" value="Phage_tube_2"/>
</dbReference>
<evidence type="ECO:0008006" key="3">
    <source>
        <dbReference type="Google" id="ProtNLM"/>
    </source>
</evidence>